<keyword evidence="1" id="KW-0732">Signal</keyword>
<dbReference type="EMBL" id="QRBF01000005">
    <property type="protein sequence ID" value="RDS82699.1"/>
    <property type="molecule type" value="Genomic_DNA"/>
</dbReference>
<sequence length="173" mass="18665">MHMAILDYRRTLLVAALATAALASIVMHPHAIDAHAQDTMADETQHSEAGVMAVDNHWSIAEMTGDTDWLDQMLLPEYRSVGNTGTVHPKAAIVAGAAKRKGTDLAKAKLEFATYQKEHPYGSAVVIHGDTAVITFYDPSLGPDKGVKSSDVFVYVDGHWHAIYSQHTAVNAG</sequence>
<name>A0A370X2T2_9GAMM</name>
<feature type="chain" id="PRO_5016810607" evidence="1">
    <location>
        <begin position="24"/>
        <end position="173"/>
    </location>
</feature>
<dbReference type="InterPro" id="IPR027843">
    <property type="entry name" value="DUF4440"/>
</dbReference>
<protein>
    <submittedName>
        <fullName evidence="3">Nuclear transport factor 2 family protein</fullName>
    </submittedName>
</protein>
<comment type="caution">
    <text evidence="3">The sequence shown here is derived from an EMBL/GenBank/DDBJ whole genome shotgun (WGS) entry which is preliminary data.</text>
</comment>
<dbReference type="Gene3D" id="3.10.450.50">
    <property type="match status" value="1"/>
</dbReference>
<evidence type="ECO:0000313" key="4">
    <source>
        <dbReference type="Proteomes" id="UP000255334"/>
    </source>
</evidence>
<dbReference type="SUPFAM" id="SSF54427">
    <property type="entry name" value="NTF2-like"/>
    <property type="match status" value="1"/>
</dbReference>
<dbReference type="OrthoDB" id="3078473at2"/>
<accession>A0A370X2T2</accession>
<keyword evidence="4" id="KW-1185">Reference proteome</keyword>
<reference evidence="3 4" key="1">
    <citation type="submission" date="2018-07" db="EMBL/GenBank/DDBJ databases">
        <title>Dyella monticola sp. nov. and Dyella psychrodurans sp. nov. isolated from monsoon evergreen broad-leaved forest soil of Dinghu Mountain, China.</title>
        <authorList>
            <person name="Gao Z."/>
            <person name="Qiu L."/>
        </authorList>
    </citation>
    <scope>NUCLEOTIDE SEQUENCE [LARGE SCALE GENOMIC DNA]</scope>
    <source>
        <strain evidence="3 4">4MSK11</strain>
    </source>
</reference>
<feature type="domain" description="DUF4440" evidence="2">
    <location>
        <begin position="52"/>
        <end position="160"/>
    </location>
</feature>
<evidence type="ECO:0000313" key="3">
    <source>
        <dbReference type="EMBL" id="RDS82699.1"/>
    </source>
</evidence>
<dbReference type="AlphaFoldDB" id="A0A370X2T2"/>
<proteinExistence type="predicted"/>
<organism evidence="3 4">
    <name type="scientific">Dyella psychrodurans</name>
    <dbReference type="NCBI Taxonomy" id="1927960"/>
    <lineage>
        <taxon>Bacteria</taxon>
        <taxon>Pseudomonadati</taxon>
        <taxon>Pseudomonadota</taxon>
        <taxon>Gammaproteobacteria</taxon>
        <taxon>Lysobacterales</taxon>
        <taxon>Rhodanobacteraceae</taxon>
        <taxon>Dyella</taxon>
    </lineage>
</organism>
<evidence type="ECO:0000256" key="1">
    <source>
        <dbReference type="SAM" id="SignalP"/>
    </source>
</evidence>
<feature type="signal peptide" evidence="1">
    <location>
        <begin position="1"/>
        <end position="23"/>
    </location>
</feature>
<dbReference type="Pfam" id="PF14534">
    <property type="entry name" value="DUF4440"/>
    <property type="match status" value="1"/>
</dbReference>
<dbReference type="Proteomes" id="UP000255334">
    <property type="component" value="Unassembled WGS sequence"/>
</dbReference>
<dbReference type="InterPro" id="IPR032710">
    <property type="entry name" value="NTF2-like_dom_sf"/>
</dbReference>
<evidence type="ECO:0000259" key="2">
    <source>
        <dbReference type="Pfam" id="PF14534"/>
    </source>
</evidence>
<gene>
    <name evidence="3" type="ORF">DWU99_15050</name>
</gene>